<dbReference type="OrthoDB" id="323843at2759"/>
<evidence type="ECO:0000313" key="2">
    <source>
        <dbReference type="Proteomes" id="UP000039865"/>
    </source>
</evidence>
<name>A0A078A7G8_STYLE</name>
<gene>
    <name evidence="1" type="primary">Contig2020.g2181</name>
    <name evidence="1" type="ORF">STYLEM_6455</name>
</gene>
<sequence length="306" mass="36828">MKQLDFLNNPDAFMNQIKNDSRDFVQDQYNLTSYISKTKNVFKQFYARINPFNELYKDQPSFILKTRRIQYTFERYRQLQEQEAPVTIKDMADRQLVNEIRFWATKYITMAWIGGLNIGYLSYHFGLKKLKRFVGIPLTFIVFFESRNLIMKSCMDKIYFSLEPLYIEMRANDKKKEQKALKGGESNSQKYMDPLDMLKERLMAEQRQENTVDLLAKEELNIEQQQAKIKFDQLINQMHGKFINEQDFITGKAGYKKFIDLYISLYYEPLVEDFEETRYFTKDFDKQFLNKIKYSRKKKLTELSLK</sequence>
<organism evidence="1 2">
    <name type="scientific">Stylonychia lemnae</name>
    <name type="common">Ciliate</name>
    <dbReference type="NCBI Taxonomy" id="5949"/>
    <lineage>
        <taxon>Eukaryota</taxon>
        <taxon>Sar</taxon>
        <taxon>Alveolata</taxon>
        <taxon>Ciliophora</taxon>
        <taxon>Intramacronucleata</taxon>
        <taxon>Spirotrichea</taxon>
        <taxon>Stichotrichia</taxon>
        <taxon>Sporadotrichida</taxon>
        <taxon>Oxytrichidae</taxon>
        <taxon>Stylonychinae</taxon>
        <taxon>Stylonychia</taxon>
    </lineage>
</organism>
<dbReference type="InParanoid" id="A0A078A7G8"/>
<keyword evidence="2" id="KW-1185">Reference proteome</keyword>
<accession>A0A078A7G8</accession>
<protein>
    <submittedName>
        <fullName evidence="1">Uncharacterized protein</fullName>
    </submittedName>
</protein>
<evidence type="ECO:0000313" key="1">
    <source>
        <dbReference type="EMBL" id="CDW77492.1"/>
    </source>
</evidence>
<proteinExistence type="predicted"/>
<dbReference type="Proteomes" id="UP000039865">
    <property type="component" value="Unassembled WGS sequence"/>
</dbReference>
<dbReference type="EMBL" id="CCKQ01006203">
    <property type="protein sequence ID" value="CDW77492.1"/>
    <property type="molecule type" value="Genomic_DNA"/>
</dbReference>
<dbReference type="AlphaFoldDB" id="A0A078A7G8"/>
<reference evidence="1 2" key="1">
    <citation type="submission" date="2014-06" db="EMBL/GenBank/DDBJ databases">
        <authorList>
            <person name="Swart Estienne"/>
        </authorList>
    </citation>
    <scope>NUCLEOTIDE SEQUENCE [LARGE SCALE GENOMIC DNA]</scope>
    <source>
        <strain evidence="1 2">130c</strain>
    </source>
</reference>